<dbReference type="Proteomes" id="UP001162972">
    <property type="component" value="Chromosome 4"/>
</dbReference>
<dbReference type="InterPro" id="IPR000719">
    <property type="entry name" value="Prot_kinase_dom"/>
</dbReference>
<keyword evidence="2" id="KW-0472">Membrane</keyword>
<dbReference type="PANTHER" id="PTHR45621">
    <property type="entry name" value="OS01G0588500 PROTEIN-RELATED"/>
    <property type="match status" value="1"/>
</dbReference>
<protein>
    <recommendedName>
        <fullName evidence="4">Protein kinase domain-containing protein</fullName>
    </recommendedName>
</protein>
<evidence type="ECO:0000259" key="4">
    <source>
        <dbReference type="PROSITE" id="PS50011"/>
    </source>
</evidence>
<reference evidence="5 6" key="1">
    <citation type="journal article" date="2023" name="Int. J. Mol. Sci.">
        <title>De Novo Assembly and Annotation of 11 Diverse Shrub Willow (Salix) Genomes Reveals Novel Gene Organization in Sex-Linked Regions.</title>
        <authorList>
            <person name="Hyden B."/>
            <person name="Feng K."/>
            <person name="Yates T.B."/>
            <person name="Jawdy S."/>
            <person name="Cereghino C."/>
            <person name="Smart L.B."/>
            <person name="Muchero W."/>
        </authorList>
    </citation>
    <scope>NUCLEOTIDE SEQUENCE [LARGE SCALE GENOMIC DNA]</scope>
    <source>
        <tissue evidence="5">Shoot tip</tissue>
    </source>
</reference>
<evidence type="ECO:0000256" key="3">
    <source>
        <dbReference type="SAM" id="MobiDB-lite"/>
    </source>
</evidence>
<name>A0AAD6NSD1_9ROSI</name>
<dbReference type="EMBL" id="JAPFFJ010000018">
    <property type="protein sequence ID" value="KAJ6403243.1"/>
    <property type="molecule type" value="Genomic_DNA"/>
</dbReference>
<dbReference type="Pfam" id="PF07714">
    <property type="entry name" value="PK_Tyr_Ser-Thr"/>
    <property type="match status" value="1"/>
</dbReference>
<dbReference type="SUPFAM" id="SSF56112">
    <property type="entry name" value="Protein kinase-like (PK-like)"/>
    <property type="match status" value="1"/>
</dbReference>
<organism evidence="5 6">
    <name type="scientific">Salix udensis</name>
    <dbReference type="NCBI Taxonomy" id="889485"/>
    <lineage>
        <taxon>Eukaryota</taxon>
        <taxon>Viridiplantae</taxon>
        <taxon>Streptophyta</taxon>
        <taxon>Embryophyta</taxon>
        <taxon>Tracheophyta</taxon>
        <taxon>Spermatophyta</taxon>
        <taxon>Magnoliopsida</taxon>
        <taxon>eudicotyledons</taxon>
        <taxon>Gunneridae</taxon>
        <taxon>Pentapetalae</taxon>
        <taxon>rosids</taxon>
        <taxon>fabids</taxon>
        <taxon>Malpighiales</taxon>
        <taxon>Salicaceae</taxon>
        <taxon>Saliceae</taxon>
        <taxon>Salix</taxon>
    </lineage>
</organism>
<feature type="region of interest" description="Disordered" evidence="3">
    <location>
        <begin position="118"/>
        <end position="156"/>
    </location>
</feature>
<evidence type="ECO:0000256" key="2">
    <source>
        <dbReference type="ARBA" id="ARBA00022475"/>
    </source>
</evidence>
<feature type="domain" description="Protein kinase" evidence="4">
    <location>
        <begin position="1"/>
        <end position="113"/>
    </location>
</feature>
<evidence type="ECO:0000313" key="6">
    <source>
        <dbReference type="Proteomes" id="UP001162972"/>
    </source>
</evidence>
<proteinExistence type="predicted"/>
<comment type="subcellular location">
    <subcellularLocation>
        <location evidence="1">Cell membrane</location>
    </subcellularLocation>
</comment>
<dbReference type="GO" id="GO:0004672">
    <property type="term" value="F:protein kinase activity"/>
    <property type="evidence" value="ECO:0007669"/>
    <property type="project" value="InterPro"/>
</dbReference>
<dbReference type="Gene3D" id="1.10.510.10">
    <property type="entry name" value="Transferase(Phosphotransferase) domain 1"/>
    <property type="match status" value="1"/>
</dbReference>
<keyword evidence="2" id="KW-1003">Cell membrane</keyword>
<dbReference type="AlphaFoldDB" id="A0AAD6NSD1"/>
<keyword evidence="6" id="KW-1185">Reference proteome</keyword>
<accession>A0AAD6NSD1</accession>
<evidence type="ECO:0000256" key="1">
    <source>
        <dbReference type="ARBA" id="ARBA00004236"/>
    </source>
</evidence>
<evidence type="ECO:0000313" key="5">
    <source>
        <dbReference type="EMBL" id="KAJ6403243.1"/>
    </source>
</evidence>
<dbReference type="InterPro" id="IPR001245">
    <property type="entry name" value="Ser-Thr/Tyr_kinase_cat_dom"/>
</dbReference>
<dbReference type="GO" id="GO:0005886">
    <property type="term" value="C:plasma membrane"/>
    <property type="evidence" value="ECO:0007669"/>
    <property type="project" value="UniProtKB-SubCell"/>
</dbReference>
<dbReference type="InterPro" id="IPR011009">
    <property type="entry name" value="Kinase-like_dom_sf"/>
</dbReference>
<gene>
    <name evidence="5" type="ORF">OIU84_015203</name>
</gene>
<dbReference type="InterPro" id="IPR050823">
    <property type="entry name" value="Plant_Ser_Thr_Prot_Kinase"/>
</dbReference>
<dbReference type="GO" id="GO:0005524">
    <property type="term" value="F:ATP binding"/>
    <property type="evidence" value="ECO:0007669"/>
    <property type="project" value="InterPro"/>
</dbReference>
<dbReference type="PROSITE" id="PS50011">
    <property type="entry name" value="PROTEIN_KINASE_DOM"/>
    <property type="match status" value="1"/>
</dbReference>
<sequence length="156" mass="17726">MGTYGYAAPEYVATGHLYVKSDVYGFGVVLVEILTGLRALDTNRPSARHNLVDWIKPYLSDRRKLKSIMDSGLEGRYPAKAARRIAQLALNCLESEHKHRPHMKDVVITLERIEAAKDRPVEPRSRPNLSMARQKFKQPLQNRPLHHPAPSARIHS</sequence>
<comment type="caution">
    <text evidence="5">The sequence shown here is derived from an EMBL/GenBank/DDBJ whole genome shotgun (WGS) entry which is preliminary data.</text>
</comment>